<reference evidence="2 3" key="1">
    <citation type="submission" date="2021-05" db="EMBL/GenBank/DDBJ databases">
        <title>Genome Assembly of Synthetic Allotetraploid Brassica napus Reveals Homoeologous Exchanges between Subgenomes.</title>
        <authorList>
            <person name="Davis J.T."/>
        </authorList>
    </citation>
    <scope>NUCLEOTIDE SEQUENCE [LARGE SCALE GENOMIC DNA]</scope>
    <source>
        <strain evidence="3">cv. Da-Ae</strain>
        <tissue evidence="2">Seedling</tissue>
    </source>
</reference>
<dbReference type="PANTHER" id="PTHR33784">
    <property type="entry name" value="OS05G0482100 PROTEIN"/>
    <property type="match status" value="1"/>
</dbReference>
<organism evidence="2 3">
    <name type="scientific">Brassica napus</name>
    <name type="common">Rape</name>
    <dbReference type="NCBI Taxonomy" id="3708"/>
    <lineage>
        <taxon>Eukaryota</taxon>
        <taxon>Viridiplantae</taxon>
        <taxon>Streptophyta</taxon>
        <taxon>Embryophyta</taxon>
        <taxon>Tracheophyta</taxon>
        <taxon>Spermatophyta</taxon>
        <taxon>Magnoliopsida</taxon>
        <taxon>eudicotyledons</taxon>
        <taxon>Gunneridae</taxon>
        <taxon>Pentapetalae</taxon>
        <taxon>rosids</taxon>
        <taxon>malvids</taxon>
        <taxon>Brassicales</taxon>
        <taxon>Brassicaceae</taxon>
        <taxon>Brassiceae</taxon>
        <taxon>Brassica</taxon>
    </lineage>
</organism>
<dbReference type="InterPro" id="IPR040338">
    <property type="entry name" value="At1g67623-like"/>
</dbReference>
<comment type="caution">
    <text evidence="2">The sequence shown here is derived from an EMBL/GenBank/DDBJ whole genome shotgun (WGS) entry which is preliminary data.</text>
</comment>
<feature type="domain" description="At2g35280-like TPR" evidence="1">
    <location>
        <begin position="103"/>
        <end position="180"/>
    </location>
</feature>
<dbReference type="PANTHER" id="PTHR33784:SF21">
    <property type="entry name" value="F-BOX DOMAIN-CONTAINING PROTEIN"/>
    <property type="match status" value="1"/>
</dbReference>
<evidence type="ECO:0000313" key="3">
    <source>
        <dbReference type="Proteomes" id="UP000824890"/>
    </source>
</evidence>
<feature type="non-terminal residue" evidence="2">
    <location>
        <position position="1"/>
    </location>
</feature>
<evidence type="ECO:0000313" key="2">
    <source>
        <dbReference type="EMBL" id="KAH0886180.1"/>
    </source>
</evidence>
<gene>
    <name evidence="2" type="ORF">HID58_062276</name>
</gene>
<dbReference type="Proteomes" id="UP000824890">
    <property type="component" value="Unassembled WGS sequence"/>
</dbReference>
<dbReference type="EMBL" id="JAGKQM010000014">
    <property type="protein sequence ID" value="KAH0886180.1"/>
    <property type="molecule type" value="Genomic_DNA"/>
</dbReference>
<accession>A0ABQ8A248</accession>
<sequence length="220" mass="24818">ENKHEAPSSALYKQREATKKLKNNIKSKNTQTEDFFMSSINPKQSIMQTLEAMPEDMRLLIVSKAKTPPSTTSIRSLSFRPDNPSVAKDLNLSPFVKKPLLSNQYESLMDACLKADNIDAHFVKGMIQFFQSQNQVLGLHHIHIASKSGHLQGRYIFGVLLMAIGETDKGIKIINDFPKEKELNCHPGDGTANTVCSKCFHFFLLTDFYTMMMGFNNLLD</sequence>
<protein>
    <recommendedName>
        <fullName evidence="1">At2g35280-like TPR domain-containing protein</fullName>
    </recommendedName>
</protein>
<evidence type="ECO:0000259" key="1">
    <source>
        <dbReference type="Pfam" id="PF23310"/>
    </source>
</evidence>
<keyword evidence="3" id="KW-1185">Reference proteome</keyword>
<name>A0ABQ8A248_BRANA</name>
<proteinExistence type="predicted"/>
<dbReference type="InterPro" id="IPR057136">
    <property type="entry name" value="At2g35280_TPR_dom"/>
</dbReference>
<dbReference type="Pfam" id="PF23310">
    <property type="entry name" value="TPR_27"/>
    <property type="match status" value="1"/>
</dbReference>